<reference evidence="2" key="1">
    <citation type="submission" date="2018-04" db="EMBL/GenBank/DDBJ databases">
        <title>Transcriptome assembly of Sipha flava.</title>
        <authorList>
            <person name="Scully E.D."/>
            <person name="Geib S.M."/>
            <person name="Palmer N.A."/>
            <person name="Koch K."/>
            <person name="Bradshaw J."/>
            <person name="Heng-Moss T."/>
            <person name="Sarath G."/>
        </authorList>
    </citation>
    <scope>NUCLEOTIDE SEQUENCE</scope>
</reference>
<gene>
    <name evidence="2" type="primary">T_13</name>
    <name evidence="2" type="ORF">g.37503</name>
</gene>
<proteinExistence type="predicted"/>
<evidence type="ECO:0000259" key="1">
    <source>
        <dbReference type="Pfam" id="PF21789"/>
    </source>
</evidence>
<dbReference type="Pfam" id="PF21789">
    <property type="entry name" value="TNP-like_RNaseH_C"/>
    <property type="match status" value="1"/>
</dbReference>
<feature type="domain" description="Transposable element P transposase-like RNase H C-terminal" evidence="1">
    <location>
        <begin position="67"/>
        <end position="100"/>
    </location>
</feature>
<name>A0A2S2QMH5_9HEMI</name>
<dbReference type="AlphaFoldDB" id="A0A2S2QMH5"/>
<dbReference type="EMBL" id="GGMS01009776">
    <property type="protein sequence ID" value="MBY78979.1"/>
    <property type="molecule type" value="Transcribed_RNA"/>
</dbReference>
<dbReference type="OrthoDB" id="6608760at2759"/>
<sequence>MPMQNSHLLFMEQFFTNLKVFDKNKIDVTNRMKFIKGWLVSIVVLHLLWTILKRENPGHNYVLYTNRLNLDRIENLFGTFRNQNSNNMNPTPVQFYYAFKKIFCLNYFQYSENFNCIQDFDDILSEISDHSNKEIQNIIFPEKSPFKFKTPLPIGSVDYMDLSLPNQNSLTYVCGYLMKKCLEKHSCDVCTYTNYAKFQQDLDQSFLFSHFKAYTHKEYSTCNNLIMPHNLDNNYIIT</sequence>
<protein>
    <submittedName>
        <fullName evidence="2">Transposable element P transposase</fullName>
    </submittedName>
</protein>
<accession>A0A2S2QMH5</accession>
<evidence type="ECO:0000313" key="2">
    <source>
        <dbReference type="EMBL" id="MBY78979.1"/>
    </source>
</evidence>
<organism evidence="2">
    <name type="scientific">Sipha flava</name>
    <name type="common">yellow sugarcane aphid</name>
    <dbReference type="NCBI Taxonomy" id="143950"/>
    <lineage>
        <taxon>Eukaryota</taxon>
        <taxon>Metazoa</taxon>
        <taxon>Ecdysozoa</taxon>
        <taxon>Arthropoda</taxon>
        <taxon>Hexapoda</taxon>
        <taxon>Insecta</taxon>
        <taxon>Pterygota</taxon>
        <taxon>Neoptera</taxon>
        <taxon>Paraneoptera</taxon>
        <taxon>Hemiptera</taxon>
        <taxon>Sternorrhyncha</taxon>
        <taxon>Aphidomorpha</taxon>
        <taxon>Aphidoidea</taxon>
        <taxon>Aphididae</taxon>
        <taxon>Sipha</taxon>
    </lineage>
</organism>
<dbReference type="InterPro" id="IPR048367">
    <property type="entry name" value="TNP-like_RNaseH_C"/>
</dbReference>